<protein>
    <submittedName>
        <fullName evidence="3">Uncharacterized protein</fullName>
    </submittedName>
</protein>
<dbReference type="Proteomes" id="UP000887565">
    <property type="component" value="Unplaced"/>
</dbReference>
<accession>A0A915JIJ6</accession>
<evidence type="ECO:0000313" key="2">
    <source>
        <dbReference type="Proteomes" id="UP000887565"/>
    </source>
</evidence>
<reference evidence="3" key="1">
    <citation type="submission" date="2022-11" db="UniProtKB">
        <authorList>
            <consortium name="WormBaseParasite"/>
        </authorList>
    </citation>
    <scope>IDENTIFICATION</scope>
</reference>
<proteinExistence type="predicted"/>
<feature type="region of interest" description="Disordered" evidence="1">
    <location>
        <begin position="78"/>
        <end position="105"/>
    </location>
</feature>
<keyword evidence="2" id="KW-1185">Reference proteome</keyword>
<sequence>MAAHLAVCNVFPNVMTEGCLSHFGQSLIRNMQHQAPKIPQVTKMTTNLSTILYDNPCDEPDFNVEVSFSTSRIFSTTSLVKTEDDQDGRPAVGPPQPRPEPEAFT</sequence>
<evidence type="ECO:0000256" key="1">
    <source>
        <dbReference type="SAM" id="MobiDB-lite"/>
    </source>
</evidence>
<dbReference type="AlphaFoldDB" id="A0A915JIJ6"/>
<name>A0A915JIJ6_ROMCU</name>
<evidence type="ECO:0000313" key="3">
    <source>
        <dbReference type="WBParaSite" id="nRc.2.0.1.t25965-RA"/>
    </source>
</evidence>
<organism evidence="2 3">
    <name type="scientific">Romanomermis culicivorax</name>
    <name type="common">Nematode worm</name>
    <dbReference type="NCBI Taxonomy" id="13658"/>
    <lineage>
        <taxon>Eukaryota</taxon>
        <taxon>Metazoa</taxon>
        <taxon>Ecdysozoa</taxon>
        <taxon>Nematoda</taxon>
        <taxon>Enoplea</taxon>
        <taxon>Dorylaimia</taxon>
        <taxon>Mermithida</taxon>
        <taxon>Mermithoidea</taxon>
        <taxon>Mermithidae</taxon>
        <taxon>Romanomermis</taxon>
    </lineage>
</organism>
<dbReference type="WBParaSite" id="nRc.2.0.1.t25965-RA">
    <property type="protein sequence ID" value="nRc.2.0.1.t25965-RA"/>
    <property type="gene ID" value="nRc.2.0.1.g25965"/>
</dbReference>